<dbReference type="InterPro" id="IPR003593">
    <property type="entry name" value="AAA+_ATPase"/>
</dbReference>
<feature type="non-terminal residue" evidence="5">
    <location>
        <position position="1"/>
    </location>
</feature>
<evidence type="ECO:0000256" key="2">
    <source>
        <dbReference type="ARBA" id="ARBA00022741"/>
    </source>
</evidence>
<dbReference type="GO" id="GO:0016887">
    <property type="term" value="F:ATP hydrolysis activity"/>
    <property type="evidence" value="ECO:0007669"/>
    <property type="project" value="InterPro"/>
</dbReference>
<organism evidence="5">
    <name type="scientific">marine metagenome</name>
    <dbReference type="NCBI Taxonomy" id="408172"/>
    <lineage>
        <taxon>unclassified sequences</taxon>
        <taxon>metagenomes</taxon>
        <taxon>ecological metagenomes</taxon>
    </lineage>
</organism>
<dbReference type="InterPro" id="IPR017911">
    <property type="entry name" value="MacB-like_ATP-bd"/>
</dbReference>
<dbReference type="InterPro" id="IPR015854">
    <property type="entry name" value="ABC_transpr_LolD-like"/>
</dbReference>
<proteinExistence type="predicted"/>
<keyword evidence="3" id="KW-0067">ATP-binding</keyword>
<reference evidence="5" key="1">
    <citation type="submission" date="2018-05" db="EMBL/GenBank/DDBJ databases">
        <authorList>
            <person name="Lanie J.A."/>
            <person name="Ng W.-L."/>
            <person name="Kazmierczak K.M."/>
            <person name="Andrzejewski T.M."/>
            <person name="Davidsen T.M."/>
            <person name="Wayne K.J."/>
            <person name="Tettelin H."/>
            <person name="Glass J.I."/>
            <person name="Rusch D."/>
            <person name="Podicherti R."/>
            <person name="Tsui H.-C.T."/>
            <person name="Winkler M.E."/>
        </authorList>
    </citation>
    <scope>NUCLEOTIDE SEQUENCE</scope>
</reference>
<sequence>VEKSYPGNPPVRALRGIDLLVREGELLALVGTSGSGKSTMLNVMGALDQPTAGNVFIEGQDLSNLSDRQLSSLRGRRIGFIFQQFHLIAGMSAVENVSTGLLYQGISRARRHSSALALLHRVGLGDRLTHLPHQLSGGEQQRVAIARALMGEPAIILADEPTGNLDSTTSEEIIELLHQLNQDGSTIVVVTHDRAITHSFPGMVTLLDGLVANDSRAA</sequence>
<dbReference type="PANTHER" id="PTHR24220">
    <property type="entry name" value="IMPORT ATP-BINDING PROTEIN"/>
    <property type="match status" value="1"/>
</dbReference>
<dbReference type="Gene3D" id="3.40.50.300">
    <property type="entry name" value="P-loop containing nucleotide triphosphate hydrolases"/>
    <property type="match status" value="1"/>
</dbReference>
<dbReference type="PROSITE" id="PS00211">
    <property type="entry name" value="ABC_TRANSPORTER_1"/>
    <property type="match status" value="1"/>
</dbReference>
<dbReference type="Pfam" id="PF00005">
    <property type="entry name" value="ABC_tran"/>
    <property type="match status" value="1"/>
</dbReference>
<dbReference type="GO" id="GO:0022857">
    <property type="term" value="F:transmembrane transporter activity"/>
    <property type="evidence" value="ECO:0007669"/>
    <property type="project" value="TreeGrafter"/>
</dbReference>
<accession>A0A381TDJ6</accession>
<name>A0A381TDJ6_9ZZZZ</name>
<evidence type="ECO:0000313" key="5">
    <source>
        <dbReference type="EMBL" id="SVA14232.1"/>
    </source>
</evidence>
<dbReference type="AlphaFoldDB" id="A0A381TDJ6"/>
<dbReference type="GO" id="GO:0005524">
    <property type="term" value="F:ATP binding"/>
    <property type="evidence" value="ECO:0007669"/>
    <property type="project" value="UniProtKB-KW"/>
</dbReference>
<dbReference type="SUPFAM" id="SSF52540">
    <property type="entry name" value="P-loop containing nucleoside triphosphate hydrolases"/>
    <property type="match status" value="1"/>
</dbReference>
<dbReference type="FunFam" id="3.40.50.300:FF:000032">
    <property type="entry name" value="Export ABC transporter ATP-binding protein"/>
    <property type="match status" value="1"/>
</dbReference>
<evidence type="ECO:0000256" key="1">
    <source>
        <dbReference type="ARBA" id="ARBA00022448"/>
    </source>
</evidence>
<evidence type="ECO:0000256" key="3">
    <source>
        <dbReference type="ARBA" id="ARBA00022840"/>
    </source>
</evidence>
<dbReference type="EMBL" id="UINC01004426">
    <property type="protein sequence ID" value="SVA14232.1"/>
    <property type="molecule type" value="Genomic_DNA"/>
</dbReference>
<dbReference type="SMART" id="SM00382">
    <property type="entry name" value="AAA"/>
    <property type="match status" value="1"/>
</dbReference>
<dbReference type="GO" id="GO:0098796">
    <property type="term" value="C:membrane protein complex"/>
    <property type="evidence" value="ECO:0007669"/>
    <property type="project" value="UniProtKB-ARBA"/>
</dbReference>
<dbReference type="InterPro" id="IPR027417">
    <property type="entry name" value="P-loop_NTPase"/>
</dbReference>
<dbReference type="PROSITE" id="PS50893">
    <property type="entry name" value="ABC_TRANSPORTER_2"/>
    <property type="match status" value="1"/>
</dbReference>
<dbReference type="GO" id="GO:0005886">
    <property type="term" value="C:plasma membrane"/>
    <property type="evidence" value="ECO:0007669"/>
    <property type="project" value="TreeGrafter"/>
</dbReference>
<protein>
    <recommendedName>
        <fullName evidence="4">ABC transporter domain-containing protein</fullName>
    </recommendedName>
</protein>
<keyword evidence="2" id="KW-0547">Nucleotide-binding</keyword>
<feature type="domain" description="ABC transporter" evidence="4">
    <location>
        <begin position="1"/>
        <end position="218"/>
    </location>
</feature>
<evidence type="ECO:0000259" key="4">
    <source>
        <dbReference type="PROSITE" id="PS50893"/>
    </source>
</evidence>
<dbReference type="InterPro" id="IPR017871">
    <property type="entry name" value="ABC_transporter-like_CS"/>
</dbReference>
<dbReference type="InterPro" id="IPR003439">
    <property type="entry name" value="ABC_transporter-like_ATP-bd"/>
</dbReference>
<gene>
    <name evidence="5" type="ORF">METZ01_LOCUS67086</name>
</gene>
<dbReference type="CDD" id="cd03255">
    <property type="entry name" value="ABC_MJ0796_LolCDE_FtsE"/>
    <property type="match status" value="1"/>
</dbReference>
<dbReference type="PANTHER" id="PTHR24220:SF86">
    <property type="entry name" value="ABC TRANSPORTER ABCH.1"/>
    <property type="match status" value="1"/>
</dbReference>
<keyword evidence="1" id="KW-0813">Transport</keyword>